<evidence type="ECO:0000313" key="1">
    <source>
        <dbReference type="EMBL" id="MDX8151599.1"/>
    </source>
</evidence>
<keyword evidence="1" id="KW-0238">DNA-binding</keyword>
<dbReference type="EMBL" id="JAXAVX010000003">
    <property type="protein sequence ID" value="MDX8151599.1"/>
    <property type="molecule type" value="Genomic_DNA"/>
</dbReference>
<dbReference type="GO" id="GO:0003677">
    <property type="term" value="F:DNA binding"/>
    <property type="evidence" value="ECO:0007669"/>
    <property type="project" value="UniProtKB-KW"/>
</dbReference>
<evidence type="ECO:0000313" key="2">
    <source>
        <dbReference type="Proteomes" id="UP001277761"/>
    </source>
</evidence>
<name>A0ABU4VIE1_9ACTN</name>
<dbReference type="PANTHER" id="PTHR38479">
    <property type="entry name" value="LMO0824 PROTEIN"/>
    <property type="match status" value="1"/>
</dbReference>
<sequence>MSEETEPRALNRALLARQLLLERVALPVPDAIARLGALQAQEPRPPFVGLWTRLAGFAAEDLRTALVGGDVVRATWVRGTLHLVTPGDYLALRTTLQDALVAGAQSIARQRGGEADVGAVTVAAREVLADGPRTFDEIRAGLLERLPDVEERTLGYVARMAVPLVMVPGEERWAFPRDVPFALAASRLGREPDREVRAAELVRRCLAAYGPMTVADLQTWTGVKPLKDVVAGIRDELVAFRAGRRELLDLPDAPRPGPDADAPARFLPEFDGVLLAHADRTRIIADEHRPAVFTRNLRVRATFLVDGVVAGTWSAERKRGVATVRLAPFGRLARADRAALEAEADGLVRLLEPEADDVTVVVER</sequence>
<accession>A0ABU4VIE1</accession>
<dbReference type="PANTHER" id="PTHR38479:SF2">
    <property type="entry name" value="WINGED HELIX DNA-BINDING DOMAIN-CONTAINING PROTEIN"/>
    <property type="match status" value="1"/>
</dbReference>
<comment type="caution">
    <text evidence="1">The sequence shown here is derived from an EMBL/GenBank/DDBJ whole genome shotgun (WGS) entry which is preliminary data.</text>
</comment>
<dbReference type="Pfam" id="PF06224">
    <property type="entry name" value="AlkZ-like"/>
    <property type="match status" value="1"/>
</dbReference>
<dbReference type="RefSeq" id="WP_319953753.1">
    <property type="nucleotide sequence ID" value="NZ_JAXAVX010000003.1"/>
</dbReference>
<organism evidence="1 2">
    <name type="scientific">Patulibacter brassicae</name>
    <dbReference type="NCBI Taxonomy" id="1705717"/>
    <lineage>
        <taxon>Bacteria</taxon>
        <taxon>Bacillati</taxon>
        <taxon>Actinomycetota</taxon>
        <taxon>Thermoleophilia</taxon>
        <taxon>Solirubrobacterales</taxon>
        <taxon>Patulibacteraceae</taxon>
        <taxon>Patulibacter</taxon>
    </lineage>
</organism>
<dbReference type="InterPro" id="IPR009351">
    <property type="entry name" value="AlkZ-like"/>
</dbReference>
<protein>
    <submittedName>
        <fullName evidence="1">Winged helix DNA-binding domain-containing protein</fullName>
    </submittedName>
</protein>
<dbReference type="Proteomes" id="UP001277761">
    <property type="component" value="Unassembled WGS sequence"/>
</dbReference>
<reference evidence="1 2" key="1">
    <citation type="submission" date="2023-11" db="EMBL/GenBank/DDBJ databases">
        <authorList>
            <person name="Xu M."/>
            <person name="Jiang T."/>
        </authorList>
    </citation>
    <scope>NUCLEOTIDE SEQUENCE [LARGE SCALE GENOMIC DNA]</scope>
    <source>
        <strain evidence="1 2">SD</strain>
    </source>
</reference>
<keyword evidence="2" id="KW-1185">Reference proteome</keyword>
<gene>
    <name evidence="1" type="ORF">SK069_08355</name>
</gene>
<proteinExistence type="predicted"/>